<keyword evidence="2" id="KW-1185">Reference proteome</keyword>
<organism evidence="1 2">
    <name type="scientific">Asparagus officinalis</name>
    <name type="common">Garden asparagus</name>
    <dbReference type="NCBI Taxonomy" id="4686"/>
    <lineage>
        <taxon>Eukaryota</taxon>
        <taxon>Viridiplantae</taxon>
        <taxon>Streptophyta</taxon>
        <taxon>Embryophyta</taxon>
        <taxon>Tracheophyta</taxon>
        <taxon>Spermatophyta</taxon>
        <taxon>Magnoliopsida</taxon>
        <taxon>Liliopsida</taxon>
        <taxon>Asparagales</taxon>
        <taxon>Asparagaceae</taxon>
        <taxon>Asparagoideae</taxon>
        <taxon>Asparagus</taxon>
    </lineage>
</organism>
<accession>A0A5P1E9D5</accession>
<sequence>MTLGISSVGGAEIGLGFRAPRRRPFQRFERDFGWWGAAAAGDAEVFGVSGSFCGFGYELFDRGFRWKVATCHPVVSWTTPLAVVLLASVDMCGTLGENKTRVHCPRIKAHMVKGHKMDLSFRTERILEWKHDKSFQNGALQIDQLHSL</sequence>
<dbReference type="AlphaFoldDB" id="A0A5P1E9D5"/>
<dbReference type="EMBL" id="CM007387">
    <property type="protein sequence ID" value="ONK62434.1"/>
    <property type="molecule type" value="Genomic_DNA"/>
</dbReference>
<proteinExistence type="predicted"/>
<name>A0A5P1E9D5_ASPOF</name>
<gene>
    <name evidence="1" type="ORF">A4U43_C07F3820</name>
</gene>
<evidence type="ECO:0000313" key="2">
    <source>
        <dbReference type="Proteomes" id="UP000243459"/>
    </source>
</evidence>
<evidence type="ECO:0000313" key="1">
    <source>
        <dbReference type="EMBL" id="ONK62434.1"/>
    </source>
</evidence>
<dbReference type="Proteomes" id="UP000243459">
    <property type="component" value="Chromosome 7"/>
</dbReference>
<dbReference type="Gramene" id="ONK62434">
    <property type="protein sequence ID" value="ONK62434"/>
    <property type="gene ID" value="A4U43_C07F3820"/>
</dbReference>
<protein>
    <submittedName>
        <fullName evidence="1">Uncharacterized protein</fullName>
    </submittedName>
</protein>
<reference evidence="2" key="1">
    <citation type="journal article" date="2017" name="Nat. Commun.">
        <title>The asparagus genome sheds light on the origin and evolution of a young Y chromosome.</title>
        <authorList>
            <person name="Harkess A."/>
            <person name="Zhou J."/>
            <person name="Xu C."/>
            <person name="Bowers J.E."/>
            <person name="Van der Hulst R."/>
            <person name="Ayyampalayam S."/>
            <person name="Mercati F."/>
            <person name="Riccardi P."/>
            <person name="McKain M.R."/>
            <person name="Kakrana A."/>
            <person name="Tang H."/>
            <person name="Ray J."/>
            <person name="Groenendijk J."/>
            <person name="Arikit S."/>
            <person name="Mathioni S.M."/>
            <person name="Nakano M."/>
            <person name="Shan H."/>
            <person name="Telgmann-Rauber A."/>
            <person name="Kanno A."/>
            <person name="Yue Z."/>
            <person name="Chen H."/>
            <person name="Li W."/>
            <person name="Chen Y."/>
            <person name="Xu X."/>
            <person name="Zhang Y."/>
            <person name="Luo S."/>
            <person name="Chen H."/>
            <person name="Gao J."/>
            <person name="Mao Z."/>
            <person name="Pires J.C."/>
            <person name="Luo M."/>
            <person name="Kudrna D."/>
            <person name="Wing R.A."/>
            <person name="Meyers B.C."/>
            <person name="Yi K."/>
            <person name="Kong H."/>
            <person name="Lavrijsen P."/>
            <person name="Sunseri F."/>
            <person name="Falavigna A."/>
            <person name="Ye Y."/>
            <person name="Leebens-Mack J.H."/>
            <person name="Chen G."/>
        </authorList>
    </citation>
    <scope>NUCLEOTIDE SEQUENCE [LARGE SCALE GENOMIC DNA]</scope>
    <source>
        <strain evidence="2">cv. DH0086</strain>
    </source>
</reference>